<evidence type="ECO:0000313" key="2">
    <source>
        <dbReference type="Proteomes" id="UP001347796"/>
    </source>
</evidence>
<dbReference type="Proteomes" id="UP001347796">
    <property type="component" value="Unassembled WGS sequence"/>
</dbReference>
<reference evidence="1 2" key="1">
    <citation type="submission" date="2024-01" db="EMBL/GenBank/DDBJ databases">
        <title>The genome of the rayed Mediterranean limpet Patella caerulea (Linnaeus, 1758).</title>
        <authorList>
            <person name="Anh-Thu Weber A."/>
            <person name="Halstead-Nussloch G."/>
        </authorList>
    </citation>
    <scope>NUCLEOTIDE SEQUENCE [LARGE SCALE GENOMIC DNA]</scope>
    <source>
        <strain evidence="1">AATW-2023a</strain>
        <tissue evidence="1">Whole specimen</tissue>
    </source>
</reference>
<proteinExistence type="predicted"/>
<name>A0AAN8JLN1_PATCE</name>
<accession>A0AAN8JLN1</accession>
<sequence>MNYYECMGFAAKDTQRSLPESKECVSVTGFCANKATAVFMEIESRKIIHMEISDWREVERKSPRMERYLVTKGLRYIVNGGFNIVELVSDASSTIIKILGEIELLQMYSL</sequence>
<comment type="caution">
    <text evidence="1">The sequence shown here is derived from an EMBL/GenBank/DDBJ whole genome shotgun (WGS) entry which is preliminary data.</text>
</comment>
<dbReference type="EMBL" id="JAZGQO010000010">
    <property type="protein sequence ID" value="KAK6176989.1"/>
    <property type="molecule type" value="Genomic_DNA"/>
</dbReference>
<keyword evidence="2" id="KW-1185">Reference proteome</keyword>
<evidence type="ECO:0000313" key="1">
    <source>
        <dbReference type="EMBL" id="KAK6176989.1"/>
    </source>
</evidence>
<gene>
    <name evidence="1" type="ORF">SNE40_015185</name>
</gene>
<dbReference type="AlphaFoldDB" id="A0AAN8JLN1"/>
<organism evidence="1 2">
    <name type="scientific">Patella caerulea</name>
    <name type="common">Rayed Mediterranean limpet</name>
    <dbReference type="NCBI Taxonomy" id="87958"/>
    <lineage>
        <taxon>Eukaryota</taxon>
        <taxon>Metazoa</taxon>
        <taxon>Spiralia</taxon>
        <taxon>Lophotrochozoa</taxon>
        <taxon>Mollusca</taxon>
        <taxon>Gastropoda</taxon>
        <taxon>Patellogastropoda</taxon>
        <taxon>Patelloidea</taxon>
        <taxon>Patellidae</taxon>
        <taxon>Patella</taxon>
    </lineage>
</organism>
<protein>
    <submittedName>
        <fullName evidence="1">Uncharacterized protein</fullName>
    </submittedName>
</protein>